<keyword evidence="11" id="KW-1185">Reference proteome</keyword>
<dbReference type="InterPro" id="IPR012001">
    <property type="entry name" value="Thiamin_PyroP_enz_TPP-bd_dom"/>
</dbReference>
<comment type="subunit">
    <text evidence="7">Homodimer.</text>
</comment>
<evidence type="ECO:0000256" key="1">
    <source>
        <dbReference type="ARBA" id="ARBA00022428"/>
    </source>
</evidence>
<evidence type="ECO:0000256" key="5">
    <source>
        <dbReference type="ARBA" id="ARBA00023052"/>
    </source>
</evidence>
<dbReference type="PANTHER" id="PTHR42916:SF1">
    <property type="entry name" value="PROTEIN PHYLLO, CHLOROPLASTIC"/>
    <property type="match status" value="1"/>
</dbReference>
<dbReference type="InterPro" id="IPR029061">
    <property type="entry name" value="THDP-binding"/>
</dbReference>
<keyword evidence="4 7" id="KW-0460">Magnesium</keyword>
<dbReference type="Proteomes" id="UP001501321">
    <property type="component" value="Unassembled WGS sequence"/>
</dbReference>
<gene>
    <name evidence="7 10" type="primary">menD</name>
    <name evidence="10" type="ORF">GCM10023095_08060</name>
</gene>
<comment type="pathway">
    <text evidence="7">Quinol/quinone metabolism; menaquinone biosynthesis.</text>
</comment>
<dbReference type="Gene3D" id="3.40.50.970">
    <property type="match status" value="2"/>
</dbReference>
<dbReference type="HAMAP" id="MF_01659">
    <property type="entry name" value="MenD"/>
    <property type="match status" value="1"/>
</dbReference>
<evidence type="ECO:0000259" key="9">
    <source>
        <dbReference type="Pfam" id="PF16582"/>
    </source>
</evidence>
<dbReference type="EC" id="2.2.1.9" evidence="7"/>
<organism evidence="10 11">
    <name type="scientific">Pseudaeromonas paramecii</name>
    <dbReference type="NCBI Taxonomy" id="2138166"/>
    <lineage>
        <taxon>Bacteria</taxon>
        <taxon>Pseudomonadati</taxon>
        <taxon>Pseudomonadota</taxon>
        <taxon>Gammaproteobacteria</taxon>
        <taxon>Aeromonadales</taxon>
        <taxon>Aeromonadaceae</taxon>
        <taxon>Pseudaeromonas</taxon>
    </lineage>
</organism>
<comment type="cofactor">
    <cofactor evidence="7">
        <name>Mg(2+)</name>
        <dbReference type="ChEBI" id="CHEBI:18420"/>
    </cofactor>
    <cofactor evidence="7">
        <name>Mn(2+)</name>
        <dbReference type="ChEBI" id="CHEBI:29035"/>
    </cofactor>
</comment>
<feature type="domain" description="Menaquinone biosynthesis protein MenD middle" evidence="9">
    <location>
        <begin position="201"/>
        <end position="403"/>
    </location>
</feature>
<evidence type="ECO:0000256" key="6">
    <source>
        <dbReference type="ARBA" id="ARBA00023211"/>
    </source>
</evidence>
<keyword evidence="6 7" id="KW-0464">Manganese</keyword>
<dbReference type="CDD" id="cd07037">
    <property type="entry name" value="TPP_PYR_MenD"/>
    <property type="match status" value="1"/>
</dbReference>
<dbReference type="InterPro" id="IPR029035">
    <property type="entry name" value="DHS-like_NAD/FAD-binding_dom"/>
</dbReference>
<evidence type="ECO:0000256" key="2">
    <source>
        <dbReference type="ARBA" id="ARBA00022679"/>
    </source>
</evidence>
<comment type="catalytic activity">
    <reaction evidence="7">
        <text>isochorismate + 2-oxoglutarate + H(+) = 5-enolpyruvoyl-6-hydroxy-2-succinyl-cyclohex-3-ene-1-carboxylate + CO2</text>
        <dbReference type="Rhea" id="RHEA:25593"/>
        <dbReference type="ChEBI" id="CHEBI:15378"/>
        <dbReference type="ChEBI" id="CHEBI:16526"/>
        <dbReference type="ChEBI" id="CHEBI:16810"/>
        <dbReference type="ChEBI" id="CHEBI:29780"/>
        <dbReference type="ChEBI" id="CHEBI:58818"/>
        <dbReference type="EC" id="2.2.1.9"/>
    </reaction>
</comment>
<keyword evidence="1 7" id="KW-0474">Menaquinone biosynthesis</keyword>
<dbReference type="SUPFAM" id="SSF52518">
    <property type="entry name" value="Thiamin diphosphate-binding fold (THDP-binding)"/>
    <property type="match status" value="2"/>
</dbReference>
<keyword evidence="3 7" id="KW-0479">Metal-binding</keyword>
<dbReference type="PIRSF" id="PIRSF004983">
    <property type="entry name" value="MenD"/>
    <property type="match status" value="1"/>
</dbReference>
<dbReference type="Pfam" id="PF16582">
    <property type="entry name" value="TPP_enzyme_M_2"/>
    <property type="match status" value="1"/>
</dbReference>
<evidence type="ECO:0000256" key="4">
    <source>
        <dbReference type="ARBA" id="ARBA00022842"/>
    </source>
</evidence>
<dbReference type="EMBL" id="BAABFC010000004">
    <property type="protein sequence ID" value="GAA4495184.1"/>
    <property type="molecule type" value="Genomic_DNA"/>
</dbReference>
<protein>
    <recommendedName>
        <fullName evidence="7">2-succinyl-5-enolpyruvyl-6-hydroxy-3-cyclohexene-1-carboxylate synthase</fullName>
        <shortName evidence="7">SEPHCHC synthase</shortName>
        <ecNumber evidence="7">2.2.1.9</ecNumber>
    </recommendedName>
    <alternativeName>
        <fullName evidence="7">Menaquinone biosynthesis protein MenD</fullName>
    </alternativeName>
</protein>
<keyword evidence="5 7" id="KW-0786">Thiamine pyrophosphate</keyword>
<comment type="similarity">
    <text evidence="7">Belongs to the TPP enzyme family. MenD subfamily.</text>
</comment>
<reference evidence="11" key="1">
    <citation type="journal article" date="2019" name="Int. J. Syst. Evol. Microbiol.">
        <title>The Global Catalogue of Microorganisms (GCM) 10K type strain sequencing project: providing services to taxonomists for standard genome sequencing and annotation.</title>
        <authorList>
            <consortium name="The Broad Institute Genomics Platform"/>
            <consortium name="The Broad Institute Genome Sequencing Center for Infectious Disease"/>
            <person name="Wu L."/>
            <person name="Ma J."/>
        </authorList>
    </citation>
    <scope>NUCLEOTIDE SEQUENCE [LARGE SCALE GENOMIC DNA]</scope>
    <source>
        <strain evidence="11">JCM 32226</strain>
    </source>
</reference>
<dbReference type="InterPro" id="IPR004433">
    <property type="entry name" value="MenaQ_synth_MenD"/>
</dbReference>
<dbReference type="Gene3D" id="3.40.50.1220">
    <property type="entry name" value="TPP-binding domain"/>
    <property type="match status" value="1"/>
</dbReference>
<evidence type="ECO:0000256" key="7">
    <source>
        <dbReference type="HAMAP-Rule" id="MF_01659"/>
    </source>
</evidence>
<dbReference type="InterPro" id="IPR032264">
    <property type="entry name" value="MenD_middle"/>
</dbReference>
<comment type="caution">
    <text evidence="10">The sequence shown here is derived from an EMBL/GenBank/DDBJ whole genome shotgun (WGS) entry which is preliminary data.</text>
</comment>
<dbReference type="CDD" id="cd02009">
    <property type="entry name" value="TPP_SHCHC_synthase"/>
    <property type="match status" value="1"/>
</dbReference>
<dbReference type="PANTHER" id="PTHR42916">
    <property type="entry name" value="2-SUCCINYL-5-ENOLPYRUVYL-6-HYDROXY-3-CYCLOHEXENE-1-CARBOXYLATE SYNTHASE"/>
    <property type="match status" value="1"/>
</dbReference>
<name>A0ABP8Q2D7_9GAMM</name>
<evidence type="ECO:0000313" key="10">
    <source>
        <dbReference type="EMBL" id="GAA4495184.1"/>
    </source>
</evidence>
<comment type="pathway">
    <text evidence="7">Quinol/quinone metabolism; 1,4-dihydroxy-2-naphthoate biosynthesis; 1,4-dihydroxy-2-naphthoate from chorismate: step 2/7.</text>
</comment>
<keyword evidence="2 7" id="KW-0808">Transferase</keyword>
<proteinExistence type="inferred from homology"/>
<evidence type="ECO:0000313" key="11">
    <source>
        <dbReference type="Proteomes" id="UP001501321"/>
    </source>
</evidence>
<dbReference type="NCBIfam" id="TIGR00173">
    <property type="entry name" value="menD"/>
    <property type="match status" value="1"/>
</dbReference>
<evidence type="ECO:0000259" key="8">
    <source>
        <dbReference type="Pfam" id="PF02776"/>
    </source>
</evidence>
<dbReference type="SUPFAM" id="SSF52467">
    <property type="entry name" value="DHS-like NAD/FAD-binding domain"/>
    <property type="match status" value="1"/>
</dbReference>
<dbReference type="Pfam" id="PF02776">
    <property type="entry name" value="TPP_enzyme_N"/>
    <property type="match status" value="1"/>
</dbReference>
<sequence length="583" mass="63131">MNEGLDPMSGHPRALTQASQINALWAHLLLDELCRLGVRHLCIAPGSRSAPLTLAAAEQPGLQCHTHFDERGLGFFALGLAQGLNAPVALLCTSGTAVANLYPAVVEARQSGVPLWILSADRPQELIDVGANQAIPQAGIFAHYPVYQQDLPAPSLAISPRFLLASLDEAARQQALTPGPVHLNCRFPEPLYPQAEIPDWQDYLAPLGSWLDDTAPWQRTARPQPDLGAPDWPAFCREPGLIVAGRLTDPEEAEAIRALARRLGWPLLADIQSQLRFAPEALPLYDLALHHEGVQAALGQARVLLQLGGRLVSKRLSQFIARQPWQQAWLIDRHGARLDENGPFRLRLQAPVGAWCQARLRETPEQAPWLDLAEPLARLSQGLNAQLNQLSEAALCRQLPRVLRGHLLLGNSLPIRLLDSLAETGAGPSRVLSNRGASGIDGLIATAAGWAHSRPGEPTTLLLGDTSALHDLNSLALLRDLPGPVVVLLINNDGGSIFHLLPVPEAAKAPLYRLPHGLDFAQAAGQFGLHYQAPDSLDGALAAYRQALDGGQHLIEIRVPHDEVANQLNDLKAWIQAQEWPLG</sequence>
<comment type="function">
    <text evidence="7">Catalyzes the thiamine diphosphate-dependent decarboxylation of 2-oxoglutarate and the subsequent addition of the resulting succinic semialdehyde-thiamine pyrophosphate anion to isochorismate to yield 2-succinyl-5-enolpyruvyl-6-hydroxy-3-cyclohexene-1-carboxylate (SEPHCHC).</text>
</comment>
<evidence type="ECO:0000256" key="3">
    <source>
        <dbReference type="ARBA" id="ARBA00022723"/>
    </source>
</evidence>
<accession>A0ABP8Q2D7</accession>
<feature type="domain" description="Thiamine pyrophosphate enzyme N-terminal TPP-binding" evidence="8">
    <location>
        <begin position="26"/>
        <end position="134"/>
    </location>
</feature>
<comment type="cofactor">
    <cofactor evidence="7">
        <name>thiamine diphosphate</name>
        <dbReference type="ChEBI" id="CHEBI:58937"/>
    </cofactor>
    <text evidence="7">Binds 1 thiamine pyrophosphate per subunit.</text>
</comment>